<dbReference type="SUPFAM" id="SSF48113">
    <property type="entry name" value="Heme-dependent peroxidases"/>
    <property type="match status" value="1"/>
</dbReference>
<proteinExistence type="predicted"/>
<dbReference type="OrthoDB" id="6041875at2759"/>
<dbReference type="Pfam" id="PF03098">
    <property type="entry name" value="An_peroxidase"/>
    <property type="match status" value="1"/>
</dbReference>
<keyword evidence="4" id="KW-0479">Metal-binding</keyword>
<dbReference type="Gene3D" id="1.10.640.10">
    <property type="entry name" value="Haem peroxidase domain superfamily, animal type"/>
    <property type="match status" value="1"/>
</dbReference>
<keyword evidence="3" id="KW-0325">Glycoprotein</keyword>
<keyword evidence="6" id="KW-1185">Reference proteome</keyword>
<evidence type="ECO:0000256" key="3">
    <source>
        <dbReference type="ARBA" id="ARBA00023180"/>
    </source>
</evidence>
<evidence type="ECO:0000256" key="1">
    <source>
        <dbReference type="ARBA" id="ARBA00004613"/>
    </source>
</evidence>
<dbReference type="InterPro" id="IPR010255">
    <property type="entry name" value="Haem_peroxidase_sf"/>
</dbReference>
<dbReference type="Proteomes" id="UP000245119">
    <property type="component" value="Linkage Group LG9"/>
</dbReference>
<keyword evidence="4" id="KW-0408">Iron</keyword>
<keyword evidence="2" id="KW-0964">Secreted</keyword>
<evidence type="ECO:0000256" key="2">
    <source>
        <dbReference type="ARBA" id="ARBA00022525"/>
    </source>
</evidence>
<dbReference type="PANTHER" id="PTHR11475:SF4">
    <property type="entry name" value="CHORION PEROXIDASE"/>
    <property type="match status" value="1"/>
</dbReference>
<accession>A0A2T7NTI3</accession>
<evidence type="ECO:0000313" key="6">
    <source>
        <dbReference type="Proteomes" id="UP000245119"/>
    </source>
</evidence>
<organism evidence="5 6">
    <name type="scientific">Pomacea canaliculata</name>
    <name type="common">Golden apple snail</name>
    <dbReference type="NCBI Taxonomy" id="400727"/>
    <lineage>
        <taxon>Eukaryota</taxon>
        <taxon>Metazoa</taxon>
        <taxon>Spiralia</taxon>
        <taxon>Lophotrochozoa</taxon>
        <taxon>Mollusca</taxon>
        <taxon>Gastropoda</taxon>
        <taxon>Caenogastropoda</taxon>
        <taxon>Architaenioglossa</taxon>
        <taxon>Ampullarioidea</taxon>
        <taxon>Ampullariidae</taxon>
        <taxon>Pomacea</taxon>
    </lineage>
</organism>
<dbReference type="InterPro" id="IPR037120">
    <property type="entry name" value="Haem_peroxidase_sf_animal"/>
</dbReference>
<dbReference type="PRINTS" id="PR00457">
    <property type="entry name" value="ANPEROXIDASE"/>
</dbReference>
<feature type="binding site" description="axial binding residue" evidence="4">
    <location>
        <position position="212"/>
    </location>
    <ligand>
        <name>heme b</name>
        <dbReference type="ChEBI" id="CHEBI:60344"/>
    </ligand>
    <ligandPart>
        <name>Fe</name>
        <dbReference type="ChEBI" id="CHEBI:18248"/>
    </ligandPart>
</feature>
<keyword evidence="4" id="KW-0349">Heme</keyword>
<sequence>MEFVRSEPARLRNGSIINPRRHENVLTSFIDASMVYGSDLSKVLQLRDNGGKEALLKTSFYRGKERLPQGKPDVCINDGPDHYCALAGDDRVNEQPGLTAIHTVFHLEHNRLVRKLVADILVAQGRRSTPLDIAAYIKTAPLLVKEKLFQTVRKILIAVWQKVVYGEYLPIILGPDIMTKFQLWTGSRVNFDPHVDPSISNAFSSAAFRFGHTLIANVFHMDKDHILKDMFSESSHILEKYESMCEGLVSWNNAAETFNRHLADSITNHLFANNRMNKTGLDLASLNLQRGRDHGTAGINAYRKYFGLRPYQISTSFGTALSIFEPSTDDVDLFTGGTCERSVKKGIVGETFAHILGQQFHDLKFGDKYFFETSDQRYGFTTAQLISITKLSMSKILCSNGGISYIQEKPFHQANYYYNPLVPCDELPDIDLTYWVSEFSY</sequence>
<dbReference type="EMBL" id="PZQS01000009">
    <property type="protein sequence ID" value="PVD24488.1"/>
    <property type="molecule type" value="Genomic_DNA"/>
</dbReference>
<dbReference type="AlphaFoldDB" id="A0A2T7NTI3"/>
<dbReference type="GO" id="GO:0020037">
    <property type="term" value="F:heme binding"/>
    <property type="evidence" value="ECO:0007669"/>
    <property type="project" value="InterPro"/>
</dbReference>
<reference evidence="5 6" key="1">
    <citation type="submission" date="2018-04" db="EMBL/GenBank/DDBJ databases">
        <title>The genome of golden apple snail Pomacea canaliculata provides insight into stress tolerance and invasive adaptation.</title>
        <authorList>
            <person name="Liu C."/>
            <person name="Liu B."/>
            <person name="Ren Y."/>
            <person name="Zhang Y."/>
            <person name="Wang H."/>
            <person name="Li S."/>
            <person name="Jiang F."/>
            <person name="Yin L."/>
            <person name="Zhang G."/>
            <person name="Qian W."/>
            <person name="Fan W."/>
        </authorList>
    </citation>
    <scope>NUCLEOTIDE SEQUENCE [LARGE SCALE GENOMIC DNA]</scope>
    <source>
        <strain evidence="5">SZHN2017</strain>
        <tissue evidence="5">Muscle</tissue>
    </source>
</reference>
<evidence type="ECO:0000256" key="4">
    <source>
        <dbReference type="PIRSR" id="PIRSR619791-2"/>
    </source>
</evidence>
<gene>
    <name evidence="5" type="ORF">C0Q70_14971</name>
</gene>
<evidence type="ECO:0000313" key="5">
    <source>
        <dbReference type="EMBL" id="PVD24488.1"/>
    </source>
</evidence>
<protein>
    <submittedName>
        <fullName evidence="5">Uncharacterized protein</fullName>
    </submittedName>
</protein>
<dbReference type="InterPro" id="IPR019791">
    <property type="entry name" value="Haem_peroxidase_animal"/>
</dbReference>
<comment type="subcellular location">
    <subcellularLocation>
        <location evidence="1">Secreted</location>
    </subcellularLocation>
</comment>
<dbReference type="GO" id="GO:0004601">
    <property type="term" value="F:peroxidase activity"/>
    <property type="evidence" value="ECO:0007669"/>
    <property type="project" value="InterPro"/>
</dbReference>
<dbReference type="GO" id="GO:0006979">
    <property type="term" value="P:response to oxidative stress"/>
    <property type="evidence" value="ECO:0007669"/>
    <property type="project" value="InterPro"/>
</dbReference>
<dbReference type="GO" id="GO:0005576">
    <property type="term" value="C:extracellular region"/>
    <property type="evidence" value="ECO:0007669"/>
    <property type="project" value="UniProtKB-SubCell"/>
</dbReference>
<dbReference type="PROSITE" id="PS50292">
    <property type="entry name" value="PEROXIDASE_3"/>
    <property type="match status" value="1"/>
</dbReference>
<dbReference type="GO" id="GO:0046872">
    <property type="term" value="F:metal ion binding"/>
    <property type="evidence" value="ECO:0007669"/>
    <property type="project" value="UniProtKB-KW"/>
</dbReference>
<dbReference type="PANTHER" id="PTHR11475">
    <property type="entry name" value="OXIDASE/PEROXIDASE"/>
    <property type="match status" value="1"/>
</dbReference>
<name>A0A2T7NTI3_POMCA</name>
<comment type="caution">
    <text evidence="5">The sequence shown here is derived from an EMBL/GenBank/DDBJ whole genome shotgun (WGS) entry which is preliminary data.</text>
</comment>